<reference evidence="1 2" key="1">
    <citation type="submission" date="2019-03" db="EMBL/GenBank/DDBJ databases">
        <title>Genomic Encyclopedia of Type Strains, Phase IV (KMG-IV): sequencing the most valuable type-strain genomes for metagenomic binning, comparative biology and taxonomic classification.</title>
        <authorList>
            <person name="Goeker M."/>
        </authorList>
    </citation>
    <scope>NUCLEOTIDE SEQUENCE [LARGE SCALE GENOMIC DNA]</scope>
    <source>
        <strain evidence="1 2">DSM 18555</strain>
    </source>
</reference>
<sequence>MLIADLSVSSFGINDGRNRNVSSRVETFLSYDLSAQMINKRITIMMLLLALAGCGGREGLERTETETTADGTSKADSVGEYKMALANRIVQVNSTKVYVGRPQALLRSVVVVKYVVDANGGLVRSEILRSNRDRTTETTALTSLRSTAPFPKPAASLLKHGRVELMETWLFNNDGRFQLRTIAEPQMNE</sequence>
<evidence type="ECO:0000313" key="2">
    <source>
        <dbReference type="Proteomes" id="UP000294737"/>
    </source>
</evidence>
<dbReference type="SUPFAM" id="SSF74653">
    <property type="entry name" value="TolA/TonB C-terminal domain"/>
    <property type="match status" value="1"/>
</dbReference>
<dbReference type="Gene3D" id="3.30.1150.10">
    <property type="match status" value="1"/>
</dbReference>
<dbReference type="EMBL" id="SNWF01000004">
    <property type="protein sequence ID" value="TDN93789.1"/>
    <property type="molecule type" value="Genomic_DNA"/>
</dbReference>
<gene>
    <name evidence="1" type="ORF">EV677_0322</name>
</gene>
<keyword evidence="2" id="KW-1185">Reference proteome</keyword>
<comment type="caution">
    <text evidence="1">The sequence shown here is derived from an EMBL/GenBank/DDBJ whole genome shotgun (WGS) entry which is preliminary data.</text>
</comment>
<dbReference type="Proteomes" id="UP000294737">
    <property type="component" value="Unassembled WGS sequence"/>
</dbReference>
<accession>A0A4R6GFV5</accession>
<proteinExistence type="predicted"/>
<dbReference type="AlphaFoldDB" id="A0A4R6GFV5"/>
<organism evidence="1 2">
    <name type="scientific">Herminiimonas fonticola</name>
    <dbReference type="NCBI Taxonomy" id="303380"/>
    <lineage>
        <taxon>Bacteria</taxon>
        <taxon>Pseudomonadati</taxon>
        <taxon>Pseudomonadota</taxon>
        <taxon>Betaproteobacteria</taxon>
        <taxon>Burkholderiales</taxon>
        <taxon>Oxalobacteraceae</taxon>
        <taxon>Herminiimonas</taxon>
    </lineage>
</organism>
<protein>
    <submittedName>
        <fullName evidence="1">Protein TonB</fullName>
    </submittedName>
</protein>
<name>A0A4R6GFV5_9BURK</name>
<evidence type="ECO:0000313" key="1">
    <source>
        <dbReference type="EMBL" id="TDN93789.1"/>
    </source>
</evidence>